<reference evidence="1" key="1">
    <citation type="submission" date="2024-09" db="EMBL/GenBank/DDBJ databases">
        <title>Black Yeasts Isolated from many extreme environments.</title>
        <authorList>
            <person name="Coleine C."/>
            <person name="Stajich J.E."/>
            <person name="Selbmann L."/>
        </authorList>
    </citation>
    <scope>NUCLEOTIDE SEQUENCE</scope>
    <source>
        <strain evidence="1">CCFEE 5737</strain>
    </source>
</reference>
<evidence type="ECO:0000313" key="1">
    <source>
        <dbReference type="EMBL" id="KAK3079797.1"/>
    </source>
</evidence>
<feature type="non-terminal residue" evidence="1">
    <location>
        <position position="1"/>
    </location>
</feature>
<comment type="caution">
    <text evidence="1">The sequence shown here is derived from an EMBL/GenBank/DDBJ whole genome shotgun (WGS) entry which is preliminary data.</text>
</comment>
<gene>
    <name evidence="1" type="ORF">LTS18_003887</name>
</gene>
<dbReference type="Proteomes" id="UP001186974">
    <property type="component" value="Unassembled WGS sequence"/>
</dbReference>
<protein>
    <submittedName>
        <fullName evidence="1">Uncharacterized protein</fullName>
    </submittedName>
</protein>
<evidence type="ECO:0000313" key="2">
    <source>
        <dbReference type="Proteomes" id="UP001186974"/>
    </source>
</evidence>
<proteinExistence type="predicted"/>
<organism evidence="1 2">
    <name type="scientific">Coniosporium uncinatum</name>
    <dbReference type="NCBI Taxonomy" id="93489"/>
    <lineage>
        <taxon>Eukaryota</taxon>
        <taxon>Fungi</taxon>
        <taxon>Dikarya</taxon>
        <taxon>Ascomycota</taxon>
        <taxon>Pezizomycotina</taxon>
        <taxon>Dothideomycetes</taxon>
        <taxon>Dothideomycetes incertae sedis</taxon>
        <taxon>Coniosporium</taxon>
    </lineage>
</organism>
<sequence length="373" mass="41884">NAHRLDLETRKITEILGVAPIDAFLQYRKPEHLSQHGLRKLRKLAKQVRSVGAVKAALTAAIDARQENSSAADFQSRPNITLADVDIAIQVTKPASLAANAPAETEKRKRDRDVSPAPPAAKGSKAKKTIVLDSDDEEDAPEQVSEAVTKRTRPMRSRRGGEEAEEPDVMEKKKRGVYSKEQLLQLCDLSGVTLPIDVPHPSDKRTYITMDTPEELQTYVDLFKALQKPEKAPSKAATKPKREVAAEHPSATTPPAPIPLKPQAHIIKLLFPKMREHLQTEVFALQSAMTATIDPLNPDRTTKEDRGKIAMMHHRLLRGFDEVQDRYEAECRSMGYLEEKKDKVQPDVSKIVEAAMRENKRWMERVPHSNWLS</sequence>
<accession>A0ACC3DSU3</accession>
<name>A0ACC3DSU3_9PEZI</name>
<keyword evidence="2" id="KW-1185">Reference proteome</keyword>
<dbReference type="EMBL" id="JAWDJW010000915">
    <property type="protein sequence ID" value="KAK3079797.1"/>
    <property type="molecule type" value="Genomic_DNA"/>
</dbReference>